<name>A0A9X2I0C2_9FLAO</name>
<dbReference type="Pfam" id="PF19578">
    <property type="entry name" value="DUF6090"/>
    <property type="match status" value="1"/>
</dbReference>
<protein>
    <submittedName>
        <fullName evidence="2">DUF6090 family protein</fullName>
    </submittedName>
</protein>
<keyword evidence="1" id="KW-1133">Transmembrane helix</keyword>
<evidence type="ECO:0000313" key="3">
    <source>
        <dbReference type="Proteomes" id="UP001155280"/>
    </source>
</evidence>
<dbReference type="RefSeq" id="WP_241550603.1">
    <property type="nucleotide sequence ID" value="NZ_JANCNS010000001.1"/>
</dbReference>
<dbReference type="InterPro" id="IPR045749">
    <property type="entry name" value="DUF6090"/>
</dbReference>
<evidence type="ECO:0000256" key="1">
    <source>
        <dbReference type="SAM" id="Phobius"/>
    </source>
</evidence>
<organism evidence="2 3">
    <name type="scientific">Christiangramia oceanisediminis</name>
    <dbReference type="NCBI Taxonomy" id="2920386"/>
    <lineage>
        <taxon>Bacteria</taxon>
        <taxon>Pseudomonadati</taxon>
        <taxon>Bacteroidota</taxon>
        <taxon>Flavobacteriia</taxon>
        <taxon>Flavobacteriales</taxon>
        <taxon>Flavobacteriaceae</taxon>
        <taxon>Christiangramia</taxon>
    </lineage>
</organism>
<comment type="caution">
    <text evidence="2">The sequence shown here is derived from an EMBL/GenBank/DDBJ whole genome shotgun (WGS) entry which is preliminary data.</text>
</comment>
<sequence length="258" mass="30360">MIKFFRNIRRRLLRENRFTRYLIYAIGEIILVVIGILIALQVNNWNRNIQEQKLAKQYLINIQHDLRQDVQSLDRLEKAVANRRKAANEVLNNIKSNYYKNPGLFLVQVDQAGRFGLPQMARATYEDLIATGNIQFMEKSIREEVAAYYRLDDFMKSSQELQKSRVFEQYLPYAVSAMPLEAQRWVYNIRDANEDPSVYPDSIIPYADQTLISLRARPEIEDALKAVIRGTWSEDRMIVDYHKAIQELLEKLQKNLDD</sequence>
<gene>
    <name evidence="2" type="ORF">MKO06_01670</name>
</gene>
<dbReference type="AlphaFoldDB" id="A0A9X2I0C2"/>
<keyword evidence="3" id="KW-1185">Reference proteome</keyword>
<dbReference type="Proteomes" id="UP001155280">
    <property type="component" value="Unassembled WGS sequence"/>
</dbReference>
<accession>A0A9X2I0C2</accession>
<keyword evidence="1" id="KW-0472">Membrane</keyword>
<feature type="transmembrane region" description="Helical" evidence="1">
    <location>
        <begin position="21"/>
        <end position="40"/>
    </location>
</feature>
<keyword evidence="1" id="KW-0812">Transmembrane</keyword>
<dbReference type="EMBL" id="JANCNS010000001">
    <property type="protein sequence ID" value="MCP9198596.1"/>
    <property type="molecule type" value="Genomic_DNA"/>
</dbReference>
<reference evidence="2" key="1">
    <citation type="submission" date="2022-07" db="EMBL/GenBank/DDBJ databases">
        <title>Gramela sediminis sp. nov., isolated from deep-sea sediment of the Indian Ocean.</title>
        <authorList>
            <person name="Shi H."/>
        </authorList>
    </citation>
    <scope>NUCLEOTIDE SEQUENCE</scope>
    <source>
        <strain evidence="2">GC03-9</strain>
    </source>
</reference>
<evidence type="ECO:0000313" key="2">
    <source>
        <dbReference type="EMBL" id="MCP9198596.1"/>
    </source>
</evidence>
<proteinExistence type="predicted"/>